<dbReference type="InterPro" id="IPR003010">
    <property type="entry name" value="C-N_Hydrolase"/>
</dbReference>
<reference evidence="2" key="1">
    <citation type="journal article" date="2014" name="Front. Microbiol.">
        <title>High frequency of phylogenetically diverse reductive dehalogenase-homologous genes in deep subseafloor sedimentary metagenomes.</title>
        <authorList>
            <person name="Kawai M."/>
            <person name="Futagami T."/>
            <person name="Toyoda A."/>
            <person name="Takaki Y."/>
            <person name="Nishi S."/>
            <person name="Hori S."/>
            <person name="Arai W."/>
            <person name="Tsubouchi T."/>
            <person name="Morono Y."/>
            <person name="Uchiyama I."/>
            <person name="Ito T."/>
            <person name="Fujiyama A."/>
            <person name="Inagaki F."/>
            <person name="Takami H."/>
        </authorList>
    </citation>
    <scope>NUCLEOTIDE SEQUENCE</scope>
    <source>
        <strain evidence="2">Expedition CK06-06</strain>
    </source>
</reference>
<accession>X0XK43</accession>
<proteinExistence type="predicted"/>
<comment type="caution">
    <text evidence="2">The sequence shown here is derived from an EMBL/GenBank/DDBJ whole genome shotgun (WGS) entry which is preliminary data.</text>
</comment>
<dbReference type="Pfam" id="PF00795">
    <property type="entry name" value="CN_hydrolase"/>
    <property type="match status" value="1"/>
</dbReference>
<dbReference type="PROSITE" id="PS50263">
    <property type="entry name" value="CN_HYDROLASE"/>
    <property type="match status" value="1"/>
</dbReference>
<feature type="domain" description="CN hydrolase" evidence="1">
    <location>
        <begin position="1"/>
        <end position="71"/>
    </location>
</feature>
<organism evidence="2">
    <name type="scientific">marine sediment metagenome</name>
    <dbReference type="NCBI Taxonomy" id="412755"/>
    <lineage>
        <taxon>unclassified sequences</taxon>
        <taxon>metagenomes</taxon>
        <taxon>ecological metagenomes</taxon>
    </lineage>
</organism>
<evidence type="ECO:0000259" key="1">
    <source>
        <dbReference type="PROSITE" id="PS50263"/>
    </source>
</evidence>
<name>X0XK43_9ZZZZ</name>
<evidence type="ECO:0000313" key="2">
    <source>
        <dbReference type="EMBL" id="GAG36998.1"/>
    </source>
</evidence>
<protein>
    <recommendedName>
        <fullName evidence="1">CN hydrolase domain-containing protein</fullName>
    </recommendedName>
</protein>
<dbReference type="AlphaFoldDB" id="X0XK43"/>
<dbReference type="SUPFAM" id="SSF56317">
    <property type="entry name" value="Carbon-nitrogen hydrolase"/>
    <property type="match status" value="1"/>
</dbReference>
<dbReference type="InterPro" id="IPR036526">
    <property type="entry name" value="C-N_Hydrolase_sf"/>
</dbReference>
<gene>
    <name evidence="2" type="ORF">S01H1_63610</name>
</gene>
<sequence>MKIGLAQMDCELGNIKANLNKIKEFISRAREEKVNLLVFPELSLTGYSVKELIPKVAIRIDDPIIEGLKRE</sequence>
<dbReference type="EMBL" id="BARS01041880">
    <property type="protein sequence ID" value="GAG36998.1"/>
    <property type="molecule type" value="Genomic_DNA"/>
</dbReference>
<dbReference type="Gene3D" id="3.60.110.10">
    <property type="entry name" value="Carbon-nitrogen hydrolase"/>
    <property type="match status" value="1"/>
</dbReference>